<sequence length="168" mass="18196">MKLDSTIYLMAAMAATIRTVAASESDVPCLTADECDEKRKKMGITEGFYNSEDFQIKGCYFKNDKAFFSLGTEDEMTTTELPGILTRIWCDADAADSYELRSDEIGIEVKDSNDILLEGTDGFIPINSFIPDESSNSGADEGSNTGVAKSSRLVIATSFVGFAASLMC</sequence>
<evidence type="ECO:0000256" key="1">
    <source>
        <dbReference type="SAM" id="SignalP"/>
    </source>
</evidence>
<name>A0ABD3RG23_9STRA</name>
<evidence type="ECO:0000313" key="2">
    <source>
        <dbReference type="EMBL" id="KAL3812007.1"/>
    </source>
</evidence>
<reference evidence="2 3" key="1">
    <citation type="submission" date="2024-10" db="EMBL/GenBank/DDBJ databases">
        <title>Updated reference genomes for cyclostephanoid diatoms.</title>
        <authorList>
            <person name="Roberts W.R."/>
            <person name="Alverson A.J."/>
        </authorList>
    </citation>
    <scope>NUCLEOTIDE SEQUENCE [LARGE SCALE GENOMIC DNA]</scope>
    <source>
        <strain evidence="2 3">AJA228-03</strain>
    </source>
</reference>
<keyword evidence="3" id="KW-1185">Reference proteome</keyword>
<keyword evidence="1" id="KW-0732">Signal</keyword>
<proteinExistence type="predicted"/>
<dbReference type="AlphaFoldDB" id="A0ABD3RG23"/>
<feature type="signal peptide" evidence="1">
    <location>
        <begin position="1"/>
        <end position="22"/>
    </location>
</feature>
<gene>
    <name evidence="2" type="ORF">ACHAXA_001314</name>
</gene>
<organism evidence="2 3">
    <name type="scientific">Cyclostephanos tholiformis</name>
    <dbReference type="NCBI Taxonomy" id="382380"/>
    <lineage>
        <taxon>Eukaryota</taxon>
        <taxon>Sar</taxon>
        <taxon>Stramenopiles</taxon>
        <taxon>Ochrophyta</taxon>
        <taxon>Bacillariophyta</taxon>
        <taxon>Coscinodiscophyceae</taxon>
        <taxon>Thalassiosirophycidae</taxon>
        <taxon>Stephanodiscales</taxon>
        <taxon>Stephanodiscaceae</taxon>
        <taxon>Cyclostephanos</taxon>
    </lineage>
</organism>
<comment type="caution">
    <text evidence="2">The sequence shown here is derived from an EMBL/GenBank/DDBJ whole genome shotgun (WGS) entry which is preliminary data.</text>
</comment>
<feature type="chain" id="PRO_5044881806" evidence="1">
    <location>
        <begin position="23"/>
        <end position="168"/>
    </location>
</feature>
<evidence type="ECO:0000313" key="3">
    <source>
        <dbReference type="Proteomes" id="UP001530377"/>
    </source>
</evidence>
<dbReference type="EMBL" id="JALLPB020000222">
    <property type="protein sequence ID" value="KAL3812007.1"/>
    <property type="molecule type" value="Genomic_DNA"/>
</dbReference>
<accession>A0ABD3RG23</accession>
<protein>
    <submittedName>
        <fullName evidence="2">Uncharacterized protein</fullName>
    </submittedName>
</protein>
<dbReference type="Proteomes" id="UP001530377">
    <property type="component" value="Unassembled WGS sequence"/>
</dbReference>